<keyword evidence="4" id="KW-1185">Reference proteome</keyword>
<organism evidence="4 5">
    <name type="scientific">Saccoglossus kowalevskii</name>
    <name type="common">Acorn worm</name>
    <dbReference type="NCBI Taxonomy" id="10224"/>
    <lineage>
        <taxon>Eukaryota</taxon>
        <taxon>Metazoa</taxon>
        <taxon>Hemichordata</taxon>
        <taxon>Enteropneusta</taxon>
        <taxon>Harrimaniidae</taxon>
        <taxon>Saccoglossus</taxon>
    </lineage>
</organism>
<dbReference type="Proteomes" id="UP000694865">
    <property type="component" value="Unplaced"/>
</dbReference>
<dbReference type="PANTHER" id="PTHR35936:SF19">
    <property type="entry name" value="AMINO-ACID-BINDING PROTEIN YXEM-RELATED"/>
    <property type="match status" value="1"/>
</dbReference>
<name>A0ABM0GSJ1_SACKO</name>
<sequence>MARIALVTLFCLVCLSTGVLGSLFEGGEDGGLFEQFSDKPILKMMFLKNVLGGAVGGGSGPPPVLKALLLKKIFSESAGEEDESSPLLRALSGDTPSPILRALIAKQIMQNGDQAILPKLLLLKTIVTNVREKIVADIKEAIEDKRIYSFAVPLVADSALEYTNDEGEMKGFQIDLLKKVCEVAGKKCVGIYDSTENCVGHDGRHFTVGKGLAGKEYDACFGWFKSVARSQAVNFTESYWEIENKYNFYVKEGNPNGFDPTNIGSKRIGFVTAWAGGDPCLSGIDGYDTASSNYAQNLIALLDNLKNDEDDAIFLQQAYSQPALDKGYIRIGDVIECSDSEVVHGVYRKDNPLTWFSDTLRAMKEDGTYYGVCAKAANDHAEKGGVSCV</sequence>
<evidence type="ECO:0000256" key="1">
    <source>
        <dbReference type="ARBA" id="ARBA00022729"/>
    </source>
</evidence>
<proteinExistence type="predicted"/>
<evidence type="ECO:0000256" key="2">
    <source>
        <dbReference type="SAM" id="SignalP"/>
    </source>
</evidence>
<dbReference type="InterPro" id="IPR001638">
    <property type="entry name" value="Solute-binding_3/MltF_N"/>
</dbReference>
<dbReference type="Pfam" id="PF00497">
    <property type="entry name" value="SBP_bac_3"/>
    <property type="match status" value="1"/>
</dbReference>
<dbReference type="Gene3D" id="3.40.190.10">
    <property type="entry name" value="Periplasmic binding protein-like II"/>
    <property type="match status" value="2"/>
</dbReference>
<dbReference type="RefSeq" id="XP_002736433.1">
    <property type="nucleotide sequence ID" value="XM_002736387.1"/>
</dbReference>
<protein>
    <submittedName>
        <fullName evidence="5">Uncharacterized protein LOC100372126</fullName>
    </submittedName>
</protein>
<evidence type="ECO:0000259" key="3">
    <source>
        <dbReference type="Pfam" id="PF00497"/>
    </source>
</evidence>
<keyword evidence="1 2" id="KW-0732">Signal</keyword>
<reference evidence="5" key="1">
    <citation type="submission" date="2025-08" db="UniProtKB">
        <authorList>
            <consortium name="RefSeq"/>
        </authorList>
    </citation>
    <scope>IDENTIFICATION</scope>
    <source>
        <tissue evidence="5">Testes</tissue>
    </source>
</reference>
<dbReference type="GeneID" id="100372126"/>
<feature type="chain" id="PRO_5046882921" evidence="2">
    <location>
        <begin position="22"/>
        <end position="389"/>
    </location>
</feature>
<gene>
    <name evidence="5" type="primary">LOC100372126</name>
</gene>
<evidence type="ECO:0000313" key="5">
    <source>
        <dbReference type="RefSeq" id="XP_002736433.1"/>
    </source>
</evidence>
<feature type="signal peptide" evidence="2">
    <location>
        <begin position="1"/>
        <end position="21"/>
    </location>
</feature>
<dbReference type="SUPFAM" id="SSF53850">
    <property type="entry name" value="Periplasmic binding protein-like II"/>
    <property type="match status" value="1"/>
</dbReference>
<evidence type="ECO:0000313" key="4">
    <source>
        <dbReference type="Proteomes" id="UP000694865"/>
    </source>
</evidence>
<dbReference type="PANTHER" id="PTHR35936">
    <property type="entry name" value="MEMBRANE-BOUND LYTIC MUREIN TRANSGLYCOSYLASE F"/>
    <property type="match status" value="1"/>
</dbReference>
<feature type="domain" description="Solute-binding protein family 3/N-terminal" evidence="3">
    <location>
        <begin position="160"/>
        <end position="370"/>
    </location>
</feature>
<accession>A0ABM0GSJ1</accession>